<feature type="region of interest" description="Disordered" evidence="1">
    <location>
        <begin position="23"/>
        <end position="49"/>
    </location>
</feature>
<reference evidence="2" key="1">
    <citation type="submission" date="2020-07" db="EMBL/GenBank/DDBJ databases">
        <title>Clarias magur genome sequencing, assembly and annotation.</title>
        <authorList>
            <person name="Kushwaha B."/>
            <person name="Kumar R."/>
            <person name="Das P."/>
            <person name="Joshi C.G."/>
            <person name="Kumar D."/>
            <person name="Nagpure N.S."/>
            <person name="Pandey M."/>
            <person name="Agarwal S."/>
            <person name="Srivastava S."/>
            <person name="Singh M."/>
            <person name="Sahoo L."/>
            <person name="Jayasankar P."/>
            <person name="Meher P.K."/>
            <person name="Koringa P.G."/>
            <person name="Iquebal M.A."/>
            <person name="Das S.P."/>
            <person name="Bit A."/>
            <person name="Patnaik S."/>
            <person name="Patel N."/>
            <person name="Shah T.M."/>
            <person name="Hinsu A."/>
            <person name="Jena J.K."/>
        </authorList>
    </citation>
    <scope>NUCLEOTIDE SEQUENCE</scope>
    <source>
        <strain evidence="2">CIFAMagur01</strain>
        <tissue evidence="2">Testis</tissue>
    </source>
</reference>
<proteinExistence type="predicted"/>
<accession>A0A8J4TQ84</accession>
<protein>
    <submittedName>
        <fullName evidence="2">Thioredoxin</fullName>
    </submittedName>
</protein>
<dbReference type="Proteomes" id="UP000727407">
    <property type="component" value="Unassembled WGS sequence"/>
</dbReference>
<keyword evidence="3" id="KW-1185">Reference proteome</keyword>
<evidence type="ECO:0000313" key="3">
    <source>
        <dbReference type="Proteomes" id="UP000727407"/>
    </source>
</evidence>
<gene>
    <name evidence="2" type="primary">trxA</name>
    <name evidence="2" type="ORF">DAT39_018495</name>
</gene>
<dbReference type="AlphaFoldDB" id="A0A8J4TQ84"/>
<dbReference type="EMBL" id="QNUK01000552">
    <property type="protein sequence ID" value="KAF5891803.1"/>
    <property type="molecule type" value="Genomic_DNA"/>
</dbReference>
<comment type="caution">
    <text evidence="2">The sequence shown here is derived from an EMBL/GenBank/DDBJ whole genome shotgun (WGS) entry which is preliminary data.</text>
</comment>
<organism evidence="2 3">
    <name type="scientific">Clarias magur</name>
    <name type="common">Asian catfish</name>
    <name type="synonym">Macropteronotus magur</name>
    <dbReference type="NCBI Taxonomy" id="1594786"/>
    <lineage>
        <taxon>Eukaryota</taxon>
        <taxon>Metazoa</taxon>
        <taxon>Chordata</taxon>
        <taxon>Craniata</taxon>
        <taxon>Vertebrata</taxon>
        <taxon>Euteleostomi</taxon>
        <taxon>Actinopterygii</taxon>
        <taxon>Neopterygii</taxon>
        <taxon>Teleostei</taxon>
        <taxon>Ostariophysi</taxon>
        <taxon>Siluriformes</taxon>
        <taxon>Clariidae</taxon>
        <taxon>Clarias</taxon>
    </lineage>
</organism>
<evidence type="ECO:0000313" key="2">
    <source>
        <dbReference type="EMBL" id="KAF5891803.1"/>
    </source>
</evidence>
<sequence length="97" mass="10611">MPHKAYTGVKGSTAVPICVSSSTMTHQNSRNGNGILNMSQDQRNTQEGGQNKDDFVSFCVSAPWLPSCVFCKPVQIFVNQTQKKCQQAGTKPKSFLD</sequence>
<name>A0A8J4TQ84_CLAMG</name>
<evidence type="ECO:0000256" key="1">
    <source>
        <dbReference type="SAM" id="MobiDB-lite"/>
    </source>
</evidence>